<evidence type="ECO:0000256" key="6">
    <source>
        <dbReference type="ARBA" id="ARBA00023002"/>
    </source>
</evidence>
<dbReference type="InterPro" id="IPR011388">
    <property type="entry name" value="DES1/DES2"/>
</dbReference>
<feature type="transmembrane region" description="Helical" evidence="9">
    <location>
        <begin position="239"/>
        <end position="257"/>
    </location>
</feature>
<dbReference type="WBParaSite" id="PgR033_g114_t01">
    <property type="protein sequence ID" value="PgR033_g114_t01"/>
    <property type="gene ID" value="PgR033_g114"/>
</dbReference>
<proteinExistence type="inferred from homology"/>
<dbReference type="PANTHER" id="PTHR12879:SF8">
    <property type="entry name" value="SPHINGOLIPID DELTA(4)-DESATURASE DES1"/>
    <property type="match status" value="1"/>
</dbReference>
<dbReference type="AlphaFoldDB" id="A0A915A592"/>
<evidence type="ECO:0000313" key="11">
    <source>
        <dbReference type="Proteomes" id="UP000887569"/>
    </source>
</evidence>
<keyword evidence="7" id="KW-0443">Lipid metabolism</keyword>
<comment type="subcellular location">
    <subcellularLocation>
        <location evidence="1">Membrane</location>
        <topology evidence="1">Multi-pass membrane protein</topology>
    </subcellularLocation>
</comment>
<feature type="domain" description="Sphingolipid delta4-desaturase N-terminal" evidence="10">
    <location>
        <begin position="84"/>
        <end position="122"/>
    </location>
</feature>
<accession>A0A915A592</accession>
<keyword evidence="5 9" id="KW-1133">Transmembrane helix</keyword>
<dbReference type="Pfam" id="PF00487">
    <property type="entry name" value="FA_desaturase"/>
    <property type="match status" value="1"/>
</dbReference>
<keyword evidence="4 9" id="KW-0812">Transmembrane</keyword>
<feature type="transmembrane region" description="Helical" evidence="9">
    <location>
        <begin position="146"/>
        <end position="167"/>
    </location>
</feature>
<evidence type="ECO:0000259" key="10">
    <source>
        <dbReference type="SMART" id="SM01269"/>
    </source>
</evidence>
<dbReference type="CDD" id="cd03508">
    <property type="entry name" value="Delta4-sphingolipid-FADS-like"/>
    <property type="match status" value="1"/>
</dbReference>
<dbReference type="InterPro" id="IPR013866">
    <property type="entry name" value="Sphingolipid_d4-desaturase_N"/>
</dbReference>
<dbReference type="WBParaSite" id="PgR001X_g198_t01">
    <property type="protein sequence ID" value="PgR001X_g198_t01"/>
    <property type="gene ID" value="PgR001X_g198"/>
</dbReference>
<keyword evidence="8 9" id="KW-0472">Membrane</keyword>
<evidence type="ECO:0000256" key="1">
    <source>
        <dbReference type="ARBA" id="ARBA00004141"/>
    </source>
</evidence>
<evidence type="ECO:0000256" key="4">
    <source>
        <dbReference type="ARBA" id="ARBA00022692"/>
    </source>
</evidence>
<evidence type="ECO:0000256" key="8">
    <source>
        <dbReference type="ARBA" id="ARBA00023136"/>
    </source>
</evidence>
<protein>
    <recommendedName>
        <fullName evidence="3">sphingolipid 4-desaturase</fullName>
        <ecNumber evidence="3">1.14.19.17</ecNumber>
    </recommendedName>
</protein>
<dbReference type="GO" id="GO:0042284">
    <property type="term" value="F:sphingolipid delta-4 desaturase activity"/>
    <property type="evidence" value="ECO:0007669"/>
    <property type="project" value="UniProtKB-EC"/>
</dbReference>
<evidence type="ECO:0000256" key="7">
    <source>
        <dbReference type="ARBA" id="ARBA00023098"/>
    </source>
</evidence>
<evidence type="ECO:0000256" key="5">
    <source>
        <dbReference type="ARBA" id="ARBA00022989"/>
    </source>
</evidence>
<evidence type="ECO:0000256" key="3">
    <source>
        <dbReference type="ARBA" id="ARBA00012021"/>
    </source>
</evidence>
<keyword evidence="11" id="KW-1185">Reference proteome</keyword>
<dbReference type="Pfam" id="PF08557">
    <property type="entry name" value="Lipid_DES"/>
    <property type="match status" value="1"/>
</dbReference>
<reference evidence="12 13" key="1">
    <citation type="submission" date="2022-11" db="UniProtKB">
        <authorList>
            <consortium name="WormBaseParasite"/>
        </authorList>
    </citation>
    <scope>IDENTIFICATION</scope>
</reference>
<dbReference type="GO" id="GO:0046513">
    <property type="term" value="P:ceramide biosynthetic process"/>
    <property type="evidence" value="ECO:0007669"/>
    <property type="project" value="TreeGrafter"/>
</dbReference>
<dbReference type="GO" id="GO:0016020">
    <property type="term" value="C:membrane"/>
    <property type="evidence" value="ECO:0007669"/>
    <property type="project" value="UniProtKB-SubCell"/>
</dbReference>
<feature type="transmembrane region" description="Helical" evidence="9">
    <location>
        <begin position="277"/>
        <end position="298"/>
    </location>
</feature>
<dbReference type="EC" id="1.14.19.17" evidence="3"/>
<keyword evidence="6" id="KW-0560">Oxidoreductase</keyword>
<evidence type="ECO:0000313" key="13">
    <source>
        <dbReference type="WBParaSite" id="PgR033_g114_t01"/>
    </source>
</evidence>
<comment type="similarity">
    <text evidence="2">Belongs to the fatty acid desaturase type 1 family. DEGS subfamily.</text>
</comment>
<feature type="transmembrane region" description="Helical" evidence="9">
    <location>
        <begin position="122"/>
        <end position="140"/>
    </location>
</feature>
<sequence>MGSRVELENSKTRKTWHFLARKQTLSVVRDNDLSYIQLVEDYEVILKGFGGLFVEAFTKPLLVKIEDRSPWNVVETMGKIEAAACADQFTWSYTEEPHATRRKEMLEKYPQIKEHFGIDQSFKYVVVAMVTIQFVFAWMLKDSEWLLIMLQAYFVGGTINHSLTLAVHEISHNMAFGCAHPLANRIFGIVANLPMLVPMSVSFKKYHEEHHRYMGEDMIDTDIPTEFETRWFKGALGKLIWMMLQPFFYAFRPFIIYKKAITDFELINAALQFTVDYFVVVYLGWKSVAFLLGGFLVASGLHPLAGHYISDHYMFKAGQETYSYYGPINLVTFNVGHHNEHHDFPFVCGANLPKIRQIAPEYYSCMLAHRSWIRMMYCFVMDPKISLHSRIKRKLAKPSDMHFYGFGPNSTCFVYIFFEQLVNKLFKREADAKAD</sequence>
<dbReference type="SMART" id="SM01269">
    <property type="entry name" value="Lipid_DES"/>
    <property type="match status" value="1"/>
</dbReference>
<dbReference type="PANTHER" id="PTHR12879">
    <property type="entry name" value="SPHINGOLIPID DELTA 4 DESATURASE/C-4 HYDROXYLASE PROTEIN DES2"/>
    <property type="match status" value="1"/>
</dbReference>
<evidence type="ECO:0000256" key="2">
    <source>
        <dbReference type="ARBA" id="ARBA00006146"/>
    </source>
</evidence>
<dbReference type="InterPro" id="IPR005804">
    <property type="entry name" value="FA_desaturase_dom"/>
</dbReference>
<organism evidence="11 12">
    <name type="scientific">Parascaris univalens</name>
    <name type="common">Nematode worm</name>
    <dbReference type="NCBI Taxonomy" id="6257"/>
    <lineage>
        <taxon>Eukaryota</taxon>
        <taxon>Metazoa</taxon>
        <taxon>Ecdysozoa</taxon>
        <taxon>Nematoda</taxon>
        <taxon>Chromadorea</taxon>
        <taxon>Rhabditida</taxon>
        <taxon>Spirurina</taxon>
        <taxon>Ascaridomorpha</taxon>
        <taxon>Ascaridoidea</taxon>
        <taxon>Ascarididae</taxon>
        <taxon>Parascaris</taxon>
    </lineage>
</organism>
<dbReference type="Proteomes" id="UP000887569">
    <property type="component" value="Unplaced"/>
</dbReference>
<name>A0A915A592_PARUN</name>
<evidence type="ECO:0000256" key="9">
    <source>
        <dbReference type="SAM" id="Phobius"/>
    </source>
</evidence>
<evidence type="ECO:0000313" key="12">
    <source>
        <dbReference type="WBParaSite" id="PgR001X_g198_t01"/>
    </source>
</evidence>